<sequence>MERRDEISPVAMATEEVFLPLGRLGNSRLRSLNASRGGRGVETIRTAWPTPDGEANKYSSAVALHPPKSGL</sequence>
<keyword evidence="2" id="KW-1185">Reference proteome</keyword>
<evidence type="ECO:0000313" key="1">
    <source>
        <dbReference type="EMBL" id="GIX87653.1"/>
    </source>
</evidence>
<accession>A0AAV4NTD6</accession>
<dbReference type="EMBL" id="BPLR01021256">
    <property type="protein sequence ID" value="GIX87653.1"/>
    <property type="molecule type" value="Genomic_DNA"/>
</dbReference>
<reference evidence="1 2" key="1">
    <citation type="submission" date="2021-06" db="EMBL/GenBank/DDBJ databases">
        <title>Caerostris extrusa draft genome.</title>
        <authorList>
            <person name="Kono N."/>
            <person name="Arakawa K."/>
        </authorList>
    </citation>
    <scope>NUCLEOTIDE SEQUENCE [LARGE SCALE GENOMIC DNA]</scope>
</reference>
<gene>
    <name evidence="1" type="ORF">CEXT_463871</name>
</gene>
<evidence type="ECO:0000313" key="2">
    <source>
        <dbReference type="Proteomes" id="UP001054945"/>
    </source>
</evidence>
<name>A0AAV4NTD6_CAEEX</name>
<proteinExistence type="predicted"/>
<dbReference type="Proteomes" id="UP001054945">
    <property type="component" value="Unassembled WGS sequence"/>
</dbReference>
<protein>
    <submittedName>
        <fullName evidence="1">Uncharacterized protein</fullName>
    </submittedName>
</protein>
<comment type="caution">
    <text evidence="1">The sequence shown here is derived from an EMBL/GenBank/DDBJ whole genome shotgun (WGS) entry which is preliminary data.</text>
</comment>
<dbReference type="AlphaFoldDB" id="A0AAV4NTD6"/>
<organism evidence="1 2">
    <name type="scientific">Caerostris extrusa</name>
    <name type="common">Bark spider</name>
    <name type="synonym">Caerostris bankana</name>
    <dbReference type="NCBI Taxonomy" id="172846"/>
    <lineage>
        <taxon>Eukaryota</taxon>
        <taxon>Metazoa</taxon>
        <taxon>Ecdysozoa</taxon>
        <taxon>Arthropoda</taxon>
        <taxon>Chelicerata</taxon>
        <taxon>Arachnida</taxon>
        <taxon>Araneae</taxon>
        <taxon>Araneomorphae</taxon>
        <taxon>Entelegynae</taxon>
        <taxon>Araneoidea</taxon>
        <taxon>Araneidae</taxon>
        <taxon>Caerostris</taxon>
    </lineage>
</organism>